<dbReference type="InterPro" id="IPR036396">
    <property type="entry name" value="Cyt_P450_sf"/>
</dbReference>
<dbReference type="Gene3D" id="1.10.630.10">
    <property type="entry name" value="Cytochrome P450"/>
    <property type="match status" value="1"/>
</dbReference>
<feature type="transmembrane region" description="Helical" evidence="8">
    <location>
        <begin position="12"/>
        <end position="34"/>
    </location>
</feature>
<dbReference type="Proteomes" id="UP000286921">
    <property type="component" value="Unassembled WGS sequence"/>
</dbReference>
<dbReference type="PANTHER" id="PTHR42812:SF16">
    <property type="entry name" value="HYDROLASE, PUTATIVE (AFU_ORTHOLOGUE AFUA_7G06110)-RELATED"/>
    <property type="match status" value="1"/>
</dbReference>
<dbReference type="GO" id="GO:0004553">
    <property type="term" value="F:hydrolase activity, hydrolyzing O-glycosyl compounds"/>
    <property type="evidence" value="ECO:0007669"/>
    <property type="project" value="InterPro"/>
</dbReference>
<dbReference type="GO" id="GO:0005975">
    <property type="term" value="P:carbohydrate metabolic process"/>
    <property type="evidence" value="ECO:0007669"/>
    <property type="project" value="InterPro"/>
</dbReference>
<dbReference type="InterPro" id="IPR023296">
    <property type="entry name" value="Glyco_hydro_beta-prop_sf"/>
</dbReference>
<dbReference type="Pfam" id="PF04616">
    <property type="entry name" value="Glyco_hydro_43"/>
    <property type="match status" value="1"/>
</dbReference>
<reference evidence="10 11" key="1">
    <citation type="submission" date="2016-09" db="EMBL/GenBank/DDBJ databases">
        <title>Aspergillus awamori IFM 58123T.</title>
        <authorList>
            <person name="Kusuya Y."/>
            <person name="Shimizu M."/>
            <person name="Takahashi H."/>
            <person name="Yaguchi T."/>
        </authorList>
    </citation>
    <scope>NUCLEOTIDE SEQUENCE [LARGE SCALE GENOMIC DNA]</scope>
    <source>
        <strain evidence="10 11">IFM 58123</strain>
    </source>
</reference>
<comment type="caution">
    <text evidence="10">The sequence shown here is derived from an EMBL/GenBank/DDBJ whole genome shotgun (WGS) entry which is preliminary data.</text>
</comment>
<keyword evidence="2" id="KW-0732">Signal</keyword>
<comment type="similarity">
    <text evidence="1">Belongs to the glycosyl hydrolase 43 family.</text>
</comment>
<dbReference type="Pfam" id="PF00067">
    <property type="entry name" value="p450"/>
    <property type="match status" value="1"/>
</dbReference>
<feature type="domain" description="Beta-xylosidase C-terminal Concanavalin A-like" evidence="9">
    <location>
        <begin position="835"/>
        <end position="1012"/>
    </location>
</feature>
<dbReference type="AlphaFoldDB" id="A0A401KIC9"/>
<keyword evidence="5" id="KW-0349">Heme</keyword>
<evidence type="ECO:0000256" key="8">
    <source>
        <dbReference type="SAM" id="Phobius"/>
    </source>
</evidence>
<dbReference type="CDD" id="cd18617">
    <property type="entry name" value="GH43_XynB-like"/>
    <property type="match status" value="1"/>
</dbReference>
<dbReference type="Gene3D" id="2.115.10.20">
    <property type="entry name" value="Glycosyl hydrolase domain, family 43"/>
    <property type="match status" value="1"/>
</dbReference>
<dbReference type="InterPro" id="IPR002401">
    <property type="entry name" value="Cyt_P450_E_grp-I"/>
</dbReference>
<dbReference type="GO" id="GO:0005506">
    <property type="term" value="F:iron ion binding"/>
    <property type="evidence" value="ECO:0007669"/>
    <property type="project" value="InterPro"/>
</dbReference>
<protein>
    <submittedName>
        <fullName evidence="10">Non-reducing end alpha-L-arabinofuranosidase BoGH43A</fullName>
    </submittedName>
</protein>
<keyword evidence="5" id="KW-0479">Metal-binding</keyword>
<dbReference type="PRINTS" id="PR00385">
    <property type="entry name" value="P450"/>
</dbReference>
<evidence type="ECO:0000256" key="6">
    <source>
        <dbReference type="PIRSR" id="PIRSR606710-1"/>
    </source>
</evidence>
<dbReference type="InterPro" id="IPR006710">
    <property type="entry name" value="Glyco_hydro_43"/>
</dbReference>
<dbReference type="SUPFAM" id="SSF48264">
    <property type="entry name" value="Cytochrome P450"/>
    <property type="match status" value="1"/>
</dbReference>
<keyword evidence="8" id="KW-0812">Transmembrane</keyword>
<evidence type="ECO:0000313" key="10">
    <source>
        <dbReference type="EMBL" id="GCB18942.1"/>
    </source>
</evidence>
<keyword evidence="8" id="KW-0472">Membrane</keyword>
<organism evidence="10 11">
    <name type="scientific">Aspergillus awamori</name>
    <name type="common">Black koji mold</name>
    <dbReference type="NCBI Taxonomy" id="105351"/>
    <lineage>
        <taxon>Eukaryota</taxon>
        <taxon>Fungi</taxon>
        <taxon>Dikarya</taxon>
        <taxon>Ascomycota</taxon>
        <taxon>Pezizomycotina</taxon>
        <taxon>Eurotiomycetes</taxon>
        <taxon>Eurotiomycetidae</taxon>
        <taxon>Eurotiales</taxon>
        <taxon>Aspergillaceae</taxon>
        <taxon>Aspergillus</taxon>
    </lineage>
</organism>
<dbReference type="STRING" id="105351.A0A401KIC9"/>
<evidence type="ECO:0000256" key="1">
    <source>
        <dbReference type="ARBA" id="ARBA00009865"/>
    </source>
</evidence>
<keyword evidence="8" id="KW-1133">Transmembrane helix</keyword>
<dbReference type="InterPro" id="IPR013320">
    <property type="entry name" value="ConA-like_dom_sf"/>
</dbReference>
<sequence length="1213" mass="133832">MPVLFASAWLPGSLTSLPVSLPFLLFVFVVAIAVKRRYATSIRDIPGPWLASISSLWQVYQLIKGHTEQEIVKLHRRYGSFVRIADNEVSVAHPDAVRLLLHANIAKGSWYSIFSLPDYHYVNQMSELDPQRHIRKSRNVASGYALSNIIKSEPFVDALLGLLEEQFDKLIASGQPVEFDRWFNYFAFDVVGEVTFSSPFRFLETGTDIRNAIANTRALALYIAIMGHYVWLHNLTLGNPLLSRIGLQPSSHIFDTCLAAIDSRKKNPDVRLDMMERWLHVRREYPDRMDEAEVFGAAVANIGAGADTTSATLQAFFYYLLRHPQHLQKLRQEVDEAHARGDLSHVVSFAEAAKLPYLQACIKETYRYHPATGTGLPRVVPAGGLTIGGRHFTEGTLLSINPWAFHRNPDLFGPDCDDFNPERWLDSDRARQMDPFLIHWGAGYNQCPGRNLAHFEISKVTATILRDYDIEQVDPKKPWSFETHFTAVPLHVSTTPYFLPHIHPFLKMYINPILPGFNPDPSIIRVGNDFFLVTSSFEYFPGAPIYHSTDLIQWNLIGHALSRPSQLQIQTPEPGGGVWATTLRYHNGVFYILTASFQRYRPQEDDRVWPRGFYVKTRDIWDSSSWSDPVYFDQVGFDQDLFWDDDGTVYLSSTYRKLHRTPGANLKDFAVHIVTVDLETGASTSEPKLIRESTSGVAEGSHIFKRGKYYYLFTAEGGTESGHCEWVSRSTTGPFGPWEIGPNNPLWRNGVDDDVQNTGHADLVEDAQGQWWAVLLGVRPVRKDGQWEESVFGRETFLAPVSWENDWPIVNGGQKIPLHSESPHLYELSVPVTWRDDFSDSELQLGWYRKNTPVVRDYSLTERPGYLRLYGGPYNLSVPACPTLFLRKQTQRICTWETRLSFHPRNQACEAGAVVWWTYFTYSSIGICRAKDGQRVVRLRSPGGEIVDFGLQNSQSDVRLVIECGDRYKFGFQGLSDDESNEEPIRWIGEADNRSMTAAPPVGVAFTGMMVGFPGDSSGSAGRFGGDATATSYSINCPPGTDSSDCGMGPGLTLIAGPKTTMILDAPDLDFYYTCVCSVDGTTHAVCTETASGSGANFPGTSSSTLDGDLDLMPVTITAGSVTSVAASAAHATTEAQTASSTGSAATATGKQSQASAASTSAATAGSVTSSKTATASNVDASATGTGKAALAKNDAALVFGGAAAAAFIAAVL</sequence>
<evidence type="ECO:0000256" key="3">
    <source>
        <dbReference type="ARBA" id="ARBA00022801"/>
    </source>
</evidence>
<feature type="active site" description="Proton donor" evidence="6">
    <location>
        <position position="699"/>
    </location>
</feature>
<dbReference type="InterPro" id="IPR041542">
    <property type="entry name" value="GH43_C2"/>
</dbReference>
<dbReference type="InterPro" id="IPR001128">
    <property type="entry name" value="Cyt_P450"/>
</dbReference>
<keyword evidence="11" id="KW-1185">Reference proteome</keyword>
<evidence type="ECO:0000313" key="11">
    <source>
        <dbReference type="Proteomes" id="UP000286921"/>
    </source>
</evidence>
<evidence type="ECO:0000259" key="9">
    <source>
        <dbReference type="Pfam" id="PF17851"/>
    </source>
</evidence>
<proteinExistence type="inferred from homology"/>
<dbReference type="SUPFAM" id="SSF75005">
    <property type="entry name" value="Arabinanase/levansucrase/invertase"/>
    <property type="match status" value="1"/>
</dbReference>
<feature type="binding site" description="axial binding residue" evidence="5">
    <location>
        <position position="447"/>
    </location>
    <ligand>
        <name>heme</name>
        <dbReference type="ChEBI" id="CHEBI:30413"/>
    </ligand>
    <ligandPart>
        <name>Fe</name>
        <dbReference type="ChEBI" id="CHEBI:18248"/>
    </ligandPart>
</feature>
<evidence type="ECO:0000256" key="7">
    <source>
        <dbReference type="PIRSR" id="PIRSR606710-2"/>
    </source>
</evidence>
<dbReference type="FunFam" id="1.10.630.10:FF:000188">
    <property type="entry name" value="Cytochrome P450, putative (Eurofung)"/>
    <property type="match status" value="1"/>
</dbReference>
<keyword evidence="5" id="KW-0408">Iron</keyword>
<dbReference type="GO" id="GO:0004497">
    <property type="term" value="F:monooxygenase activity"/>
    <property type="evidence" value="ECO:0007669"/>
    <property type="project" value="InterPro"/>
</dbReference>
<dbReference type="PANTHER" id="PTHR42812">
    <property type="entry name" value="BETA-XYLOSIDASE"/>
    <property type="match status" value="1"/>
</dbReference>
<comment type="cofactor">
    <cofactor evidence="5">
        <name>heme</name>
        <dbReference type="ChEBI" id="CHEBI:30413"/>
    </cofactor>
</comment>
<evidence type="ECO:0000256" key="2">
    <source>
        <dbReference type="ARBA" id="ARBA00022729"/>
    </source>
</evidence>
<keyword evidence="4" id="KW-0326">Glycosidase</keyword>
<dbReference type="GO" id="GO:0020037">
    <property type="term" value="F:heme binding"/>
    <property type="evidence" value="ECO:0007669"/>
    <property type="project" value="InterPro"/>
</dbReference>
<feature type="transmembrane region" description="Helical" evidence="8">
    <location>
        <begin position="219"/>
        <end position="242"/>
    </location>
</feature>
<accession>A0A401KIC9</accession>
<name>A0A401KIC9_ASPAW</name>
<dbReference type="CDD" id="cd11060">
    <property type="entry name" value="CYP57A1-like"/>
    <property type="match status" value="1"/>
</dbReference>
<dbReference type="EMBL" id="BDHI01000001">
    <property type="protein sequence ID" value="GCB18942.1"/>
    <property type="molecule type" value="Genomic_DNA"/>
</dbReference>
<dbReference type="InterPro" id="IPR051795">
    <property type="entry name" value="Glycosyl_Hydrlase_43"/>
</dbReference>
<dbReference type="Gene3D" id="2.60.120.200">
    <property type="match status" value="1"/>
</dbReference>
<dbReference type="GO" id="GO:0016705">
    <property type="term" value="F:oxidoreductase activity, acting on paired donors, with incorporation or reduction of molecular oxygen"/>
    <property type="evidence" value="ECO:0007669"/>
    <property type="project" value="InterPro"/>
</dbReference>
<evidence type="ECO:0000256" key="4">
    <source>
        <dbReference type="ARBA" id="ARBA00023295"/>
    </source>
</evidence>
<feature type="active site" description="Proton acceptor" evidence="6">
    <location>
        <position position="520"/>
    </location>
</feature>
<dbReference type="SUPFAM" id="SSF49899">
    <property type="entry name" value="Concanavalin A-like lectins/glucanases"/>
    <property type="match status" value="1"/>
</dbReference>
<dbReference type="PRINTS" id="PR00463">
    <property type="entry name" value="EP450I"/>
</dbReference>
<dbReference type="Pfam" id="PF17851">
    <property type="entry name" value="GH43_C2"/>
    <property type="match status" value="1"/>
</dbReference>
<keyword evidence="3" id="KW-0378">Hydrolase</keyword>
<evidence type="ECO:0000256" key="5">
    <source>
        <dbReference type="PIRSR" id="PIRSR602401-1"/>
    </source>
</evidence>
<feature type="site" description="Important for catalytic activity, responsible for pKa modulation of the active site Glu and correct orientation of both the proton donor and substrate" evidence="7">
    <location>
        <position position="638"/>
    </location>
</feature>
<gene>
    <name evidence="10" type="ORF">AAWM_01827</name>
</gene>